<keyword evidence="1" id="KW-1133">Transmembrane helix</keyword>
<keyword evidence="1" id="KW-0472">Membrane</keyword>
<gene>
    <name evidence="2" type="ORF">ACFQ21_26590</name>
</gene>
<proteinExistence type="predicted"/>
<protein>
    <submittedName>
        <fullName evidence="2">Uncharacterized protein</fullName>
    </submittedName>
</protein>
<reference evidence="3" key="1">
    <citation type="journal article" date="2019" name="Int. J. Syst. Evol. Microbiol.">
        <title>The Global Catalogue of Microorganisms (GCM) 10K type strain sequencing project: providing services to taxonomists for standard genome sequencing and annotation.</title>
        <authorList>
            <consortium name="The Broad Institute Genomics Platform"/>
            <consortium name="The Broad Institute Genome Sequencing Center for Infectious Disease"/>
            <person name="Wu L."/>
            <person name="Ma J."/>
        </authorList>
    </citation>
    <scope>NUCLEOTIDE SEQUENCE [LARGE SCALE GENOMIC DNA]</scope>
    <source>
        <strain evidence="3">CCUG 58938</strain>
    </source>
</reference>
<evidence type="ECO:0000313" key="3">
    <source>
        <dbReference type="Proteomes" id="UP001597112"/>
    </source>
</evidence>
<sequence length="125" mass="14283">MNKIGYTLRFIIMIILLFILITIGLYFCGIFLTRKYPTIETSDSLKDTVSQVISDGRGSVRITSTSNKKFTLPWAKIFEHGQEVSLTRAVTEGDILLKKEFSDTIVLIHNEKKYTFVANRTITED</sequence>
<keyword evidence="1" id="KW-0812">Transmembrane</keyword>
<dbReference type="Proteomes" id="UP001597112">
    <property type="component" value="Unassembled WGS sequence"/>
</dbReference>
<name>A0ABW3KB12_9BACT</name>
<comment type="caution">
    <text evidence="2">The sequence shown here is derived from an EMBL/GenBank/DDBJ whole genome shotgun (WGS) entry which is preliminary data.</text>
</comment>
<keyword evidence="3" id="KW-1185">Reference proteome</keyword>
<evidence type="ECO:0000256" key="1">
    <source>
        <dbReference type="SAM" id="Phobius"/>
    </source>
</evidence>
<dbReference type="EMBL" id="JBHTKA010000014">
    <property type="protein sequence ID" value="MFD1002924.1"/>
    <property type="molecule type" value="Genomic_DNA"/>
</dbReference>
<accession>A0ABW3KB12</accession>
<dbReference type="RefSeq" id="WP_377584814.1">
    <property type="nucleotide sequence ID" value="NZ_JBHTKA010000014.1"/>
</dbReference>
<organism evidence="2 3">
    <name type="scientific">Ohtaekwangia kribbensis</name>
    <dbReference type="NCBI Taxonomy" id="688913"/>
    <lineage>
        <taxon>Bacteria</taxon>
        <taxon>Pseudomonadati</taxon>
        <taxon>Bacteroidota</taxon>
        <taxon>Cytophagia</taxon>
        <taxon>Cytophagales</taxon>
        <taxon>Fulvivirgaceae</taxon>
        <taxon>Ohtaekwangia</taxon>
    </lineage>
</organism>
<evidence type="ECO:0000313" key="2">
    <source>
        <dbReference type="EMBL" id="MFD1002924.1"/>
    </source>
</evidence>
<feature type="transmembrane region" description="Helical" evidence="1">
    <location>
        <begin position="6"/>
        <end position="32"/>
    </location>
</feature>